<keyword evidence="4 8" id="KW-0479">Metal-binding</keyword>
<dbReference type="GO" id="GO:0052717">
    <property type="term" value="F:tRNA-specific adenosine-34 deaminase activity"/>
    <property type="evidence" value="ECO:0007669"/>
    <property type="project" value="UniProtKB-UniRule"/>
</dbReference>
<evidence type="ECO:0000256" key="7">
    <source>
        <dbReference type="ARBA" id="ARBA00048045"/>
    </source>
</evidence>
<keyword evidence="6 8" id="KW-0862">Zinc</keyword>
<dbReference type="NCBIfam" id="NF008113">
    <property type="entry name" value="PRK10860.1"/>
    <property type="match status" value="1"/>
</dbReference>
<dbReference type="InterPro" id="IPR028883">
    <property type="entry name" value="tRNA_aden_deaminase"/>
</dbReference>
<dbReference type="InterPro" id="IPR016193">
    <property type="entry name" value="Cytidine_deaminase-like"/>
</dbReference>
<evidence type="ECO:0000256" key="8">
    <source>
        <dbReference type="HAMAP-Rule" id="MF_00972"/>
    </source>
</evidence>
<comment type="catalytic activity">
    <reaction evidence="7 8">
        <text>adenosine(34) in tRNA + H2O + H(+) = inosine(34) in tRNA + NH4(+)</text>
        <dbReference type="Rhea" id="RHEA:43168"/>
        <dbReference type="Rhea" id="RHEA-COMP:10373"/>
        <dbReference type="Rhea" id="RHEA-COMP:10374"/>
        <dbReference type="ChEBI" id="CHEBI:15377"/>
        <dbReference type="ChEBI" id="CHEBI:15378"/>
        <dbReference type="ChEBI" id="CHEBI:28938"/>
        <dbReference type="ChEBI" id="CHEBI:74411"/>
        <dbReference type="ChEBI" id="CHEBI:82852"/>
        <dbReference type="EC" id="3.5.4.33"/>
    </reaction>
</comment>
<organism evidence="10 11">
    <name type="scientific">Brevibacillus parabrevis</name>
    <dbReference type="NCBI Taxonomy" id="54914"/>
    <lineage>
        <taxon>Bacteria</taxon>
        <taxon>Bacillati</taxon>
        <taxon>Bacillota</taxon>
        <taxon>Bacilli</taxon>
        <taxon>Bacillales</taxon>
        <taxon>Paenibacillaceae</taxon>
        <taxon>Brevibacillus</taxon>
    </lineage>
</organism>
<sequence>MSGEWNRACGALPASKLRIDREKESGYYVWLQSENIYKGVFTIVMESGKQEEYMRAAMEEAQKAAAIGEVPIGAVIVRNGEIVGRGFNLRETQKDPTLHAEMIAIREASERLGGWRLIGCTLYVTLEPCPMCAGAIVQSRIEQVVYGAGDPKAGCAGTLMNLLAEPRFNHQVPVVEGVLADECAQMLKDFFRGLRKKRQSDQK</sequence>
<keyword evidence="11" id="KW-1185">Reference proteome</keyword>
<feature type="binding site" evidence="8">
    <location>
        <position position="99"/>
    </location>
    <ligand>
        <name>Zn(2+)</name>
        <dbReference type="ChEBI" id="CHEBI:29105"/>
        <note>catalytic</note>
    </ligand>
</feature>
<dbReference type="AlphaFoldDB" id="A0A4Y3PPS7"/>
<dbReference type="EC" id="3.5.4.33" evidence="8"/>
<dbReference type="STRING" id="54914.AV540_21840"/>
<keyword evidence="5 8" id="KW-0378">Hydrolase</keyword>
<evidence type="ECO:0000313" key="11">
    <source>
        <dbReference type="Proteomes" id="UP000316882"/>
    </source>
</evidence>
<comment type="cofactor">
    <cofactor evidence="8">
        <name>Zn(2+)</name>
        <dbReference type="ChEBI" id="CHEBI:29105"/>
    </cofactor>
    <text evidence="8">Binds 1 zinc ion per subunit.</text>
</comment>
<comment type="caution">
    <text evidence="10">The sequence shown here is derived from an EMBL/GenBank/DDBJ whole genome shotgun (WGS) entry which is preliminary data.</text>
</comment>
<feature type="active site" description="Proton donor" evidence="8">
    <location>
        <position position="101"/>
    </location>
</feature>
<dbReference type="GO" id="GO:0002100">
    <property type="term" value="P:tRNA wobble adenosine to inosine editing"/>
    <property type="evidence" value="ECO:0007669"/>
    <property type="project" value="UniProtKB-UniRule"/>
</dbReference>
<name>A0A4Y3PPS7_BREPA</name>
<dbReference type="PROSITE" id="PS51747">
    <property type="entry name" value="CYT_DCMP_DEAMINASES_2"/>
    <property type="match status" value="1"/>
</dbReference>
<dbReference type="EMBL" id="BJMH01000018">
    <property type="protein sequence ID" value="GEB33966.1"/>
    <property type="molecule type" value="Genomic_DNA"/>
</dbReference>
<dbReference type="CDD" id="cd01285">
    <property type="entry name" value="nucleoside_deaminase"/>
    <property type="match status" value="1"/>
</dbReference>
<comment type="subunit">
    <text evidence="2 8">Homodimer.</text>
</comment>
<evidence type="ECO:0000256" key="1">
    <source>
        <dbReference type="ARBA" id="ARBA00010669"/>
    </source>
</evidence>
<reference evidence="10 11" key="1">
    <citation type="submission" date="2019-06" db="EMBL/GenBank/DDBJ databases">
        <title>Whole genome shotgun sequence of Brevibacillus parabrevis NBRC 12334.</title>
        <authorList>
            <person name="Hosoyama A."/>
            <person name="Uohara A."/>
            <person name="Ohji S."/>
            <person name="Ichikawa N."/>
        </authorList>
    </citation>
    <scope>NUCLEOTIDE SEQUENCE [LARGE SCALE GENOMIC DNA]</scope>
    <source>
        <strain evidence="10 11">NBRC 12334</strain>
    </source>
</reference>
<dbReference type="InterPro" id="IPR058535">
    <property type="entry name" value="MafB19-deam"/>
</dbReference>
<dbReference type="GO" id="GO:0008270">
    <property type="term" value="F:zinc ion binding"/>
    <property type="evidence" value="ECO:0007669"/>
    <property type="project" value="UniProtKB-UniRule"/>
</dbReference>
<feature type="binding site" evidence="8">
    <location>
        <position position="129"/>
    </location>
    <ligand>
        <name>Zn(2+)</name>
        <dbReference type="ChEBI" id="CHEBI:29105"/>
        <note>catalytic</note>
    </ligand>
</feature>
<dbReference type="PROSITE" id="PS00903">
    <property type="entry name" value="CYT_DCMP_DEAMINASES_1"/>
    <property type="match status" value="1"/>
</dbReference>
<dbReference type="InterPro" id="IPR002125">
    <property type="entry name" value="CMP_dCMP_dom"/>
</dbReference>
<evidence type="ECO:0000256" key="4">
    <source>
        <dbReference type="ARBA" id="ARBA00022723"/>
    </source>
</evidence>
<dbReference type="HAMAP" id="MF_00972">
    <property type="entry name" value="tRNA_aden_deaminase"/>
    <property type="match status" value="1"/>
</dbReference>
<accession>A0A4Y3PPS7</accession>
<evidence type="ECO:0000313" key="10">
    <source>
        <dbReference type="EMBL" id="GEB33966.1"/>
    </source>
</evidence>
<evidence type="ECO:0000256" key="2">
    <source>
        <dbReference type="ARBA" id="ARBA00011738"/>
    </source>
</evidence>
<evidence type="ECO:0000259" key="9">
    <source>
        <dbReference type="PROSITE" id="PS51747"/>
    </source>
</evidence>
<protein>
    <recommendedName>
        <fullName evidence="8">tRNA-specific adenosine deaminase</fullName>
        <ecNumber evidence="8">3.5.4.33</ecNumber>
    </recommendedName>
</protein>
<dbReference type="FunFam" id="3.40.140.10:FF:000005">
    <property type="entry name" value="tRNA-specific adenosine deaminase"/>
    <property type="match status" value="1"/>
</dbReference>
<proteinExistence type="inferred from homology"/>
<comment type="similarity">
    <text evidence="1">Belongs to the cytidine and deoxycytidylate deaminase family. ADAT2 subfamily.</text>
</comment>
<dbReference type="Proteomes" id="UP000316882">
    <property type="component" value="Unassembled WGS sequence"/>
</dbReference>
<evidence type="ECO:0000256" key="6">
    <source>
        <dbReference type="ARBA" id="ARBA00022833"/>
    </source>
</evidence>
<gene>
    <name evidence="8 10" type="primary">tadA</name>
    <name evidence="10" type="ORF">BPA01_35460</name>
</gene>
<evidence type="ECO:0000256" key="3">
    <source>
        <dbReference type="ARBA" id="ARBA00022694"/>
    </source>
</evidence>
<feature type="domain" description="CMP/dCMP-type deaminase" evidence="9">
    <location>
        <begin position="48"/>
        <end position="157"/>
    </location>
</feature>
<keyword evidence="3 8" id="KW-0819">tRNA processing</keyword>
<dbReference type="PANTHER" id="PTHR11079">
    <property type="entry name" value="CYTOSINE DEAMINASE FAMILY MEMBER"/>
    <property type="match status" value="1"/>
</dbReference>
<dbReference type="Pfam" id="PF14437">
    <property type="entry name" value="MafB19-deam"/>
    <property type="match status" value="1"/>
</dbReference>
<dbReference type="Gene3D" id="3.40.140.10">
    <property type="entry name" value="Cytidine Deaminase, domain 2"/>
    <property type="match status" value="1"/>
</dbReference>
<dbReference type="InterPro" id="IPR016192">
    <property type="entry name" value="APOBEC/CMP_deaminase_Zn-bd"/>
</dbReference>
<feature type="binding site" evidence="8">
    <location>
        <position position="132"/>
    </location>
    <ligand>
        <name>Zn(2+)</name>
        <dbReference type="ChEBI" id="CHEBI:29105"/>
        <note>catalytic</note>
    </ligand>
</feature>
<dbReference type="PANTHER" id="PTHR11079:SF202">
    <property type="entry name" value="TRNA-SPECIFIC ADENOSINE DEAMINASE"/>
    <property type="match status" value="1"/>
</dbReference>
<evidence type="ECO:0000256" key="5">
    <source>
        <dbReference type="ARBA" id="ARBA00022801"/>
    </source>
</evidence>
<comment type="function">
    <text evidence="8">Catalyzes the deamination of adenosine to inosine at the wobble position 34 of tRNA(Arg2).</text>
</comment>
<dbReference type="SUPFAM" id="SSF53927">
    <property type="entry name" value="Cytidine deaminase-like"/>
    <property type="match status" value="1"/>
</dbReference>